<sequence>MPVDFESYHPTDLPDEDTNGRRILEFLADDPDLGFRPGELAEALNIPKGSVGTTLRRLEQRGFVRHKGEYWAINVEAYDAHTASEIGLHAVAQRFEGDYYDQNPDWDDDLPDIDDQARTE</sequence>
<dbReference type="EMBL" id="RQWK01000004">
    <property type="protein sequence ID" value="KAA9404619.1"/>
    <property type="molecule type" value="Genomic_DNA"/>
</dbReference>
<organism evidence="3 4">
    <name type="scientific">Haloarcula hispanica</name>
    <dbReference type="NCBI Taxonomy" id="51589"/>
    <lineage>
        <taxon>Archaea</taxon>
        <taxon>Methanobacteriati</taxon>
        <taxon>Methanobacteriota</taxon>
        <taxon>Stenosarchaea group</taxon>
        <taxon>Halobacteria</taxon>
        <taxon>Halobacteriales</taxon>
        <taxon>Haloarculaceae</taxon>
        <taxon>Haloarcula</taxon>
    </lineage>
</organism>
<accession>A0A5J5LEI0</accession>
<dbReference type="InterPro" id="IPR000835">
    <property type="entry name" value="HTH_MarR-typ"/>
</dbReference>
<evidence type="ECO:0000256" key="1">
    <source>
        <dbReference type="SAM" id="MobiDB-lite"/>
    </source>
</evidence>
<dbReference type="RefSeq" id="WP_151104336.1">
    <property type="nucleotide sequence ID" value="NZ_RQWK01000004.1"/>
</dbReference>
<protein>
    <submittedName>
        <fullName evidence="3">MarR family transcriptional regulator</fullName>
    </submittedName>
</protein>
<feature type="region of interest" description="Disordered" evidence="1">
    <location>
        <begin position="100"/>
        <end position="120"/>
    </location>
</feature>
<dbReference type="Proteomes" id="UP000326244">
    <property type="component" value="Unassembled WGS sequence"/>
</dbReference>
<dbReference type="CDD" id="cd00090">
    <property type="entry name" value="HTH_ARSR"/>
    <property type="match status" value="1"/>
</dbReference>
<feature type="domain" description="HTH marR-type" evidence="2">
    <location>
        <begin position="22"/>
        <end position="66"/>
    </location>
</feature>
<dbReference type="InterPro" id="IPR036388">
    <property type="entry name" value="WH-like_DNA-bd_sf"/>
</dbReference>
<evidence type="ECO:0000313" key="4">
    <source>
        <dbReference type="Proteomes" id="UP000326244"/>
    </source>
</evidence>
<dbReference type="SUPFAM" id="SSF46785">
    <property type="entry name" value="Winged helix' DNA-binding domain"/>
    <property type="match status" value="1"/>
</dbReference>
<reference evidence="3 4" key="1">
    <citation type="submission" date="2018-11" db="EMBL/GenBank/DDBJ databases">
        <title>Genomic analysis of Haloarcula hispanica CBA1121.</title>
        <authorList>
            <person name="Kim Y.B."/>
            <person name="Roh S.W."/>
        </authorList>
    </citation>
    <scope>NUCLEOTIDE SEQUENCE [LARGE SCALE GENOMIC DNA]</scope>
    <source>
        <strain evidence="3 4">CBA1121</strain>
    </source>
</reference>
<proteinExistence type="predicted"/>
<name>A0A5J5LEI0_HALHI</name>
<dbReference type="GO" id="GO:0003700">
    <property type="term" value="F:DNA-binding transcription factor activity"/>
    <property type="evidence" value="ECO:0007669"/>
    <property type="project" value="InterPro"/>
</dbReference>
<evidence type="ECO:0000259" key="2">
    <source>
        <dbReference type="Pfam" id="PF12802"/>
    </source>
</evidence>
<dbReference type="InterPro" id="IPR036390">
    <property type="entry name" value="WH_DNA-bd_sf"/>
</dbReference>
<dbReference type="InterPro" id="IPR011991">
    <property type="entry name" value="ArsR-like_HTH"/>
</dbReference>
<dbReference type="Pfam" id="PF12802">
    <property type="entry name" value="MarR_2"/>
    <property type="match status" value="1"/>
</dbReference>
<evidence type="ECO:0000313" key="3">
    <source>
        <dbReference type="EMBL" id="KAA9404619.1"/>
    </source>
</evidence>
<dbReference type="Gene3D" id="1.10.10.10">
    <property type="entry name" value="Winged helix-like DNA-binding domain superfamily/Winged helix DNA-binding domain"/>
    <property type="match status" value="1"/>
</dbReference>
<dbReference type="AlphaFoldDB" id="A0A5J5LEI0"/>
<feature type="compositionally biased region" description="Acidic residues" evidence="1">
    <location>
        <begin position="104"/>
        <end position="114"/>
    </location>
</feature>
<gene>
    <name evidence="3" type="ORF">EGO51_19165</name>
</gene>
<comment type="caution">
    <text evidence="3">The sequence shown here is derived from an EMBL/GenBank/DDBJ whole genome shotgun (WGS) entry which is preliminary data.</text>
</comment>